<evidence type="ECO:0000313" key="3">
    <source>
        <dbReference type="EMBL" id="HGY93935.1"/>
    </source>
</evidence>
<dbReference type="Gene3D" id="2.60.40.1190">
    <property type="match status" value="1"/>
</dbReference>
<name>A0A7V4XRV6_9BACT</name>
<organism evidence="3">
    <name type="scientific">Acidobacterium capsulatum</name>
    <dbReference type="NCBI Taxonomy" id="33075"/>
    <lineage>
        <taxon>Bacteria</taxon>
        <taxon>Pseudomonadati</taxon>
        <taxon>Acidobacteriota</taxon>
        <taxon>Terriglobia</taxon>
        <taxon>Terriglobales</taxon>
        <taxon>Acidobacteriaceae</taxon>
        <taxon>Acidobacterium</taxon>
    </lineage>
</organism>
<feature type="chain" id="PRO_5030674528" description="DUF5916 domain-containing protein" evidence="1">
    <location>
        <begin position="19"/>
        <end position="802"/>
    </location>
</feature>
<evidence type="ECO:0000259" key="2">
    <source>
        <dbReference type="Pfam" id="PF19313"/>
    </source>
</evidence>
<dbReference type="SUPFAM" id="SSF49344">
    <property type="entry name" value="CBD9-like"/>
    <property type="match status" value="1"/>
</dbReference>
<accession>A0A7V4XRV6</accession>
<gene>
    <name evidence="3" type="ORF">ENW50_04490</name>
</gene>
<dbReference type="EMBL" id="DTKL01000021">
    <property type="protein sequence ID" value="HGY93935.1"/>
    <property type="molecule type" value="Genomic_DNA"/>
</dbReference>
<evidence type="ECO:0000256" key="1">
    <source>
        <dbReference type="SAM" id="SignalP"/>
    </source>
</evidence>
<dbReference type="Pfam" id="PF19313">
    <property type="entry name" value="DUF5916"/>
    <property type="match status" value="1"/>
</dbReference>
<feature type="signal peptide" evidence="1">
    <location>
        <begin position="1"/>
        <end position="18"/>
    </location>
</feature>
<sequence>MLLTLISCLFAGGLAASACTPSSLPSAGNRLSAKFHPAGGCCGITLVVPPAQNLIPHLAIAPKLADFLLLPNHSAVAAQMLRVPHFIERYPDDGGRPDDATTAYLGYTHNAFYAAFVCKDPDPKAVRAHMVARDSLGNDDKVTLFLDTFGDHRRAFVFQSNALGIQADALYSEQNGYDYSFDTVWDTWGRRTPYGFVVLMRIPFVSLYFSKARPNQLRRWGIILERDVASNGESDFWPRSRHDVAGRLTQERIVEGFQDIGHGQNVQLEPYALARNLRQLNSVNPVNPYFEDKHLQGYAGLDAKFILHNSLVLDTTLNPDFSQVGVDNPAAPNQRFPAYFPEVRPFFIENSSYFQTPINLYYTDNIVRPQFGARLTGKAGPWALGLLGVDDRGPGEAVPPANPEANTRAVDYLARVDRDLGKLSDVGVIYADREYLGSFNRDGGLDYRARFRNRWTVTGQALTSETSNLSNSTDGEQECESSSLYCSGQAYMQGISYSALHNSWWINYDDTAAGFVTDTGFFRRPDVREAKGSYNYTFRPASGPVLSDDINFYSERIWDHHGTPLDFYFNPSYNINFKRQTYFGIWANLGQDRLRPIDYSQLTRDVEYHSHVAGASFSTSPVPYLGFSASYSGGTVINYSPPSNEGPSPVDESQPSVSVEIKALRAIDLQNSYSFTRFSTLNSGQTVYDNHQIVSRWNYQMTKAASLNLIGQYISTLPNQQYTDASSSQSLFADALFTYMPHPGTAFYFGYIGNFDNYDRSLCTRLPDGLCNSSDPILPTNSPTLMNDGKTIYVKMTYLLRF</sequence>
<keyword evidence="1" id="KW-0732">Signal</keyword>
<proteinExistence type="predicted"/>
<dbReference type="CDD" id="cd09618">
    <property type="entry name" value="CBM9_like_2"/>
    <property type="match status" value="1"/>
</dbReference>
<protein>
    <recommendedName>
        <fullName evidence="2">DUF5916 domain-containing protein</fullName>
    </recommendedName>
</protein>
<comment type="caution">
    <text evidence="3">The sequence shown here is derived from an EMBL/GenBank/DDBJ whole genome shotgun (WGS) entry which is preliminary data.</text>
</comment>
<dbReference type="AlphaFoldDB" id="A0A7V4XRV6"/>
<reference evidence="3" key="1">
    <citation type="journal article" date="2020" name="mSystems">
        <title>Genome- and Community-Level Interaction Insights into Carbon Utilization and Element Cycling Functions of Hydrothermarchaeota in Hydrothermal Sediment.</title>
        <authorList>
            <person name="Zhou Z."/>
            <person name="Liu Y."/>
            <person name="Xu W."/>
            <person name="Pan J."/>
            <person name="Luo Z.H."/>
            <person name="Li M."/>
        </authorList>
    </citation>
    <scope>NUCLEOTIDE SEQUENCE [LARGE SCALE GENOMIC DNA]</scope>
    <source>
        <strain evidence="3">SpSt-855</strain>
    </source>
</reference>
<dbReference type="InterPro" id="IPR045670">
    <property type="entry name" value="DUF5916"/>
</dbReference>
<feature type="domain" description="DUF5916" evidence="2">
    <location>
        <begin position="294"/>
        <end position="363"/>
    </location>
</feature>